<comment type="cofactor">
    <cofactor evidence="1">
        <name>Zn(2+)</name>
        <dbReference type="ChEBI" id="CHEBI:29105"/>
    </cofactor>
</comment>
<name>B8JC66_ANAD2</name>
<dbReference type="InterPro" id="IPR008567">
    <property type="entry name" value="BKACE"/>
</dbReference>
<dbReference type="Proteomes" id="UP000007089">
    <property type="component" value="Chromosome"/>
</dbReference>
<keyword evidence="2" id="KW-0808">Transferase</keyword>
<dbReference type="PANTHER" id="PTHR37418">
    <property type="entry name" value="3-KETO-5-AMINOHEXANOATE CLEAVAGE ENZYME-RELATED"/>
    <property type="match status" value="1"/>
</dbReference>
<dbReference type="KEGG" id="acp:A2cp1_2468"/>
<dbReference type="GO" id="GO:0043720">
    <property type="term" value="F:3-keto-5-aminohexanoate cleavage activity"/>
    <property type="evidence" value="ECO:0007669"/>
    <property type="project" value="InterPro"/>
</dbReference>
<dbReference type="HOGENOM" id="CLU_065536_2_0_7"/>
<protein>
    <recommendedName>
        <fullName evidence="7">3-keto-5-aminohexanoate cleavage enzyme</fullName>
    </recommendedName>
</protein>
<accession>B8JC66</accession>
<keyword evidence="3" id="KW-0479">Metal-binding</keyword>
<dbReference type="RefSeq" id="WP_012633603.1">
    <property type="nucleotide sequence ID" value="NC_011891.1"/>
</dbReference>
<evidence type="ECO:0000313" key="6">
    <source>
        <dbReference type="Proteomes" id="UP000007089"/>
    </source>
</evidence>
<evidence type="ECO:0000256" key="1">
    <source>
        <dbReference type="ARBA" id="ARBA00001947"/>
    </source>
</evidence>
<sequence length="272" mass="29076">MAEKTIVTAAVVGAEVTRAQNPAVPYTPEEIARAAVDAGRAGAAVVHLHARWPDGRPSQAPEHFREIIDRIRSAGSDVVIQCSTGGAVGMSLDERLGSLVEGAEMGTLNMGTMNFGDEVFVNTRPDLVKVAGRLRERRLVPECEVYDAGMLDTLRWLLEKGHLAQPYHVQFVLGVPGGMAASERNLRFLVEGLSEAVHWSVAGVGRFQLSMVELAAPMGGHVRVGLEDNLYAAKGVLAKGSDELVSLAVQRVRRAGREPATPAEARALLGIT</sequence>
<gene>
    <name evidence="5" type="ordered locus">A2cp1_2468</name>
</gene>
<proteinExistence type="predicted"/>
<reference evidence="5" key="1">
    <citation type="submission" date="2009-01" db="EMBL/GenBank/DDBJ databases">
        <title>Complete sequence of Anaeromyxobacter dehalogenans 2CP-1.</title>
        <authorList>
            <consortium name="US DOE Joint Genome Institute"/>
            <person name="Lucas S."/>
            <person name="Copeland A."/>
            <person name="Lapidus A."/>
            <person name="Glavina del Rio T."/>
            <person name="Dalin E."/>
            <person name="Tice H."/>
            <person name="Bruce D."/>
            <person name="Goodwin L."/>
            <person name="Pitluck S."/>
            <person name="Saunders E."/>
            <person name="Brettin T."/>
            <person name="Detter J.C."/>
            <person name="Han C."/>
            <person name="Larimer F."/>
            <person name="Land M."/>
            <person name="Hauser L."/>
            <person name="Kyrpides N."/>
            <person name="Ovchinnikova G."/>
            <person name="Beliaev A.S."/>
            <person name="Richardson P."/>
        </authorList>
    </citation>
    <scope>NUCLEOTIDE SEQUENCE</scope>
    <source>
        <strain evidence="5">2CP-1</strain>
    </source>
</reference>
<dbReference type="PANTHER" id="PTHR37418:SF2">
    <property type="entry name" value="3-KETO-5-AMINOHEXANOATE CLEAVAGE ENZYME"/>
    <property type="match status" value="1"/>
</dbReference>
<dbReference type="Pfam" id="PF05853">
    <property type="entry name" value="BKACE"/>
    <property type="match status" value="1"/>
</dbReference>
<dbReference type="GO" id="GO:0046872">
    <property type="term" value="F:metal ion binding"/>
    <property type="evidence" value="ECO:0007669"/>
    <property type="project" value="UniProtKB-KW"/>
</dbReference>
<dbReference type="AlphaFoldDB" id="B8JC66"/>
<evidence type="ECO:0000256" key="4">
    <source>
        <dbReference type="ARBA" id="ARBA00022833"/>
    </source>
</evidence>
<dbReference type="Gene3D" id="3.20.20.70">
    <property type="entry name" value="Aldolase class I"/>
    <property type="match status" value="1"/>
</dbReference>
<evidence type="ECO:0000256" key="2">
    <source>
        <dbReference type="ARBA" id="ARBA00022679"/>
    </source>
</evidence>
<evidence type="ECO:0000256" key="3">
    <source>
        <dbReference type="ARBA" id="ARBA00022723"/>
    </source>
</evidence>
<evidence type="ECO:0000313" key="5">
    <source>
        <dbReference type="EMBL" id="ACL65806.1"/>
    </source>
</evidence>
<dbReference type="EMBL" id="CP001359">
    <property type="protein sequence ID" value="ACL65806.1"/>
    <property type="molecule type" value="Genomic_DNA"/>
</dbReference>
<organism evidence="5 6">
    <name type="scientific">Anaeromyxobacter dehalogenans (strain ATCC BAA-258 / DSM 21875 / 2CP-1)</name>
    <dbReference type="NCBI Taxonomy" id="455488"/>
    <lineage>
        <taxon>Bacteria</taxon>
        <taxon>Pseudomonadati</taxon>
        <taxon>Myxococcota</taxon>
        <taxon>Myxococcia</taxon>
        <taxon>Myxococcales</taxon>
        <taxon>Cystobacterineae</taxon>
        <taxon>Anaeromyxobacteraceae</taxon>
        <taxon>Anaeromyxobacter</taxon>
    </lineage>
</organism>
<keyword evidence="6" id="KW-1185">Reference proteome</keyword>
<evidence type="ECO:0008006" key="7">
    <source>
        <dbReference type="Google" id="ProtNLM"/>
    </source>
</evidence>
<keyword evidence="4" id="KW-0862">Zinc</keyword>
<dbReference type="InterPro" id="IPR058240">
    <property type="entry name" value="rSAM_sf"/>
</dbReference>
<dbReference type="SUPFAM" id="SSF102114">
    <property type="entry name" value="Radical SAM enzymes"/>
    <property type="match status" value="1"/>
</dbReference>
<dbReference type="InterPro" id="IPR013785">
    <property type="entry name" value="Aldolase_TIM"/>
</dbReference>